<dbReference type="PROSITE" id="PS51257">
    <property type="entry name" value="PROKAR_LIPOPROTEIN"/>
    <property type="match status" value="1"/>
</dbReference>
<evidence type="ECO:0000256" key="1">
    <source>
        <dbReference type="SAM" id="Phobius"/>
    </source>
</evidence>
<protein>
    <submittedName>
        <fullName evidence="3">Uncharacterized protein</fullName>
    </submittedName>
</protein>
<keyword evidence="1" id="KW-1133">Transmembrane helix</keyword>
<feature type="signal peptide" evidence="2">
    <location>
        <begin position="1"/>
        <end position="24"/>
    </location>
</feature>
<dbReference type="Proteomes" id="UP000735302">
    <property type="component" value="Unassembled WGS sequence"/>
</dbReference>
<name>A0AAV3XVM3_9GAST</name>
<accession>A0AAV3XVM3</accession>
<evidence type="ECO:0000313" key="3">
    <source>
        <dbReference type="EMBL" id="GFN74923.1"/>
    </source>
</evidence>
<gene>
    <name evidence="3" type="ORF">PoB_000142900</name>
</gene>
<dbReference type="AlphaFoldDB" id="A0AAV3XVM3"/>
<keyword evidence="1" id="KW-0812">Transmembrane</keyword>
<sequence>MRQKSSREILLIVSVMLFLSCGKSIDLNTAGADGNVQRGDIRNSKSLLFEPEENLKVENEPLKIERLSPHLAVNPSYGSPMSVRMSASAPQNSTVRKRRYDYEDTHEWPPGDSLEYDFDDDDQKEELTFWQEVGRNWQVVFIRAIFLICFLGIIMACCCFCCYVNCRICCDSLTRAVTPWRPVFEYLSQCYEDPMYAKARDLAEILGIKLDYKTYMKIKETHEFGGRAGFNPLNLQ</sequence>
<keyword evidence="1" id="KW-0472">Membrane</keyword>
<keyword evidence="4" id="KW-1185">Reference proteome</keyword>
<dbReference type="EMBL" id="BLXT01000184">
    <property type="protein sequence ID" value="GFN74923.1"/>
    <property type="molecule type" value="Genomic_DNA"/>
</dbReference>
<evidence type="ECO:0000256" key="2">
    <source>
        <dbReference type="SAM" id="SignalP"/>
    </source>
</evidence>
<keyword evidence="2" id="KW-0732">Signal</keyword>
<evidence type="ECO:0000313" key="4">
    <source>
        <dbReference type="Proteomes" id="UP000735302"/>
    </source>
</evidence>
<feature type="chain" id="PRO_5043719122" evidence="2">
    <location>
        <begin position="25"/>
        <end position="236"/>
    </location>
</feature>
<feature type="transmembrane region" description="Helical" evidence="1">
    <location>
        <begin position="140"/>
        <end position="166"/>
    </location>
</feature>
<proteinExistence type="predicted"/>
<reference evidence="3 4" key="1">
    <citation type="journal article" date="2021" name="Elife">
        <title>Chloroplast acquisition without the gene transfer in kleptoplastic sea slugs, Plakobranchus ocellatus.</title>
        <authorList>
            <person name="Maeda T."/>
            <person name="Takahashi S."/>
            <person name="Yoshida T."/>
            <person name="Shimamura S."/>
            <person name="Takaki Y."/>
            <person name="Nagai Y."/>
            <person name="Toyoda A."/>
            <person name="Suzuki Y."/>
            <person name="Arimoto A."/>
            <person name="Ishii H."/>
            <person name="Satoh N."/>
            <person name="Nishiyama T."/>
            <person name="Hasebe M."/>
            <person name="Maruyama T."/>
            <person name="Minagawa J."/>
            <person name="Obokata J."/>
            <person name="Shigenobu S."/>
        </authorList>
    </citation>
    <scope>NUCLEOTIDE SEQUENCE [LARGE SCALE GENOMIC DNA]</scope>
</reference>
<organism evidence="3 4">
    <name type="scientific">Plakobranchus ocellatus</name>
    <dbReference type="NCBI Taxonomy" id="259542"/>
    <lineage>
        <taxon>Eukaryota</taxon>
        <taxon>Metazoa</taxon>
        <taxon>Spiralia</taxon>
        <taxon>Lophotrochozoa</taxon>
        <taxon>Mollusca</taxon>
        <taxon>Gastropoda</taxon>
        <taxon>Heterobranchia</taxon>
        <taxon>Euthyneura</taxon>
        <taxon>Panpulmonata</taxon>
        <taxon>Sacoglossa</taxon>
        <taxon>Placobranchoidea</taxon>
        <taxon>Plakobranchidae</taxon>
        <taxon>Plakobranchus</taxon>
    </lineage>
</organism>
<comment type="caution">
    <text evidence="3">The sequence shown here is derived from an EMBL/GenBank/DDBJ whole genome shotgun (WGS) entry which is preliminary data.</text>
</comment>